<evidence type="ECO:0000259" key="1">
    <source>
        <dbReference type="Pfam" id="PF00248"/>
    </source>
</evidence>
<dbReference type="OrthoDB" id="9809990at2"/>
<dbReference type="CDD" id="cd19100">
    <property type="entry name" value="AKR_unchar"/>
    <property type="match status" value="1"/>
</dbReference>
<organism evidence="2 3">
    <name type="scientific">Halomicronema hongdechloris C2206</name>
    <dbReference type="NCBI Taxonomy" id="1641165"/>
    <lineage>
        <taxon>Bacteria</taxon>
        <taxon>Bacillati</taxon>
        <taxon>Cyanobacteriota</taxon>
        <taxon>Cyanophyceae</taxon>
        <taxon>Nodosilineales</taxon>
        <taxon>Nodosilineaceae</taxon>
        <taxon>Halomicronema</taxon>
    </lineage>
</organism>
<keyword evidence="2" id="KW-0560">Oxidoreductase</keyword>
<dbReference type="RefSeq" id="WP_080805325.1">
    <property type="nucleotide sequence ID" value="NZ_CP021983.2"/>
</dbReference>
<feature type="domain" description="NADP-dependent oxidoreductase" evidence="1">
    <location>
        <begin position="68"/>
        <end position="253"/>
    </location>
</feature>
<reference evidence="2 3" key="1">
    <citation type="journal article" date="2016" name="Biochim. Biophys. Acta">
        <title>Characterization of red-shifted phycobilisomes isolated from the chlorophyll f-containing cyanobacterium Halomicronema hongdechloris.</title>
        <authorList>
            <person name="Li Y."/>
            <person name="Lin Y."/>
            <person name="Garvey C.J."/>
            <person name="Birch D."/>
            <person name="Corkery R.W."/>
            <person name="Loughlin P.C."/>
            <person name="Scheer H."/>
            <person name="Willows R.D."/>
            <person name="Chen M."/>
        </authorList>
    </citation>
    <scope>NUCLEOTIDE SEQUENCE [LARGE SCALE GENOMIC DNA]</scope>
    <source>
        <strain evidence="2 3">C2206</strain>
    </source>
</reference>
<gene>
    <name evidence="2" type="primary">yqkF</name>
    <name evidence="2" type="ORF">XM38_051430</name>
</gene>
<dbReference type="PANTHER" id="PTHR43312:SF1">
    <property type="entry name" value="NADP-DEPENDENT OXIDOREDUCTASE DOMAIN-CONTAINING PROTEIN"/>
    <property type="match status" value="1"/>
</dbReference>
<dbReference type="Gene3D" id="3.20.20.100">
    <property type="entry name" value="NADP-dependent oxidoreductase domain"/>
    <property type="match status" value="1"/>
</dbReference>
<keyword evidence="3" id="KW-1185">Reference proteome</keyword>
<accession>A0A1Z3HV30</accession>
<protein>
    <submittedName>
        <fullName evidence="2">Oxidoreductase YqkF</fullName>
        <ecNumber evidence="2">1.-.-.-</ecNumber>
    </submittedName>
</protein>
<dbReference type="GO" id="GO:0016491">
    <property type="term" value="F:oxidoreductase activity"/>
    <property type="evidence" value="ECO:0007669"/>
    <property type="project" value="UniProtKB-KW"/>
</dbReference>
<evidence type="ECO:0000313" key="2">
    <source>
        <dbReference type="EMBL" id="ASC74168.1"/>
    </source>
</evidence>
<dbReference type="EC" id="1.-.-.-" evidence="2"/>
<proteinExistence type="predicted"/>
<evidence type="ECO:0000313" key="3">
    <source>
        <dbReference type="Proteomes" id="UP000191901"/>
    </source>
</evidence>
<dbReference type="SUPFAM" id="SSF51430">
    <property type="entry name" value="NAD(P)-linked oxidoreductase"/>
    <property type="match status" value="1"/>
</dbReference>
<sequence length="327" mass="35710">MVGKQTRRNFFLAGAAVAGSIIGGRAVSQLHGKSNATDTPLPQTEPIPQRSLGSTNVVLPIFGLGGAGRTPLSQEGRSQEAEALVDAALKLGIRYFDTAADYGPSEENLGRVLPPYRDQVFIASKTAARDRDGAWRELERSLQRLNTDYLDLWQLHHVSLPAETEEIFGPQGAIHAVQEAKEQGLIRLTGITGHHDPAVIMEGLRRYRFDTTLIPVNAAEIHHPQSFITTVMPLAREQNLGVIAMKVPAWGKLLQPGRLEGFDQALGYSLSVPGVRSCVVAAEDAAQLEQNVMAVRQFQPLDEATMAAIAQRTAADWPETTFYRAWT</sequence>
<dbReference type="PRINTS" id="PR00069">
    <property type="entry name" value="ALDKETRDTASE"/>
</dbReference>
<dbReference type="EMBL" id="CP021983">
    <property type="protein sequence ID" value="ASC74168.1"/>
    <property type="molecule type" value="Genomic_DNA"/>
</dbReference>
<dbReference type="PANTHER" id="PTHR43312">
    <property type="entry name" value="D-THREO-ALDOSE 1-DEHYDROGENASE"/>
    <property type="match status" value="1"/>
</dbReference>
<dbReference type="InterPro" id="IPR036812">
    <property type="entry name" value="NAD(P)_OxRdtase_dom_sf"/>
</dbReference>
<dbReference type="InterPro" id="IPR023210">
    <property type="entry name" value="NADP_OxRdtase_dom"/>
</dbReference>
<dbReference type="InterPro" id="IPR053135">
    <property type="entry name" value="AKR2_Oxidoreductase"/>
</dbReference>
<dbReference type="AlphaFoldDB" id="A0A1Z3HV30"/>
<dbReference type="STRING" id="1641165.XM38_01595"/>
<dbReference type="InterPro" id="IPR020471">
    <property type="entry name" value="AKR"/>
</dbReference>
<dbReference type="Pfam" id="PF00248">
    <property type="entry name" value="Aldo_ket_red"/>
    <property type="match status" value="1"/>
</dbReference>
<dbReference type="KEGG" id="hhg:XM38_051430"/>
<name>A0A1Z3HV30_9CYAN</name>
<dbReference type="Proteomes" id="UP000191901">
    <property type="component" value="Chromosome"/>
</dbReference>